<organism evidence="11 12">
    <name type="scientific">Corticimicrobacter populi</name>
    <dbReference type="NCBI Taxonomy" id="2175229"/>
    <lineage>
        <taxon>Bacteria</taxon>
        <taxon>Pseudomonadati</taxon>
        <taxon>Pseudomonadota</taxon>
        <taxon>Betaproteobacteria</taxon>
        <taxon>Burkholderiales</taxon>
        <taxon>Alcaligenaceae</taxon>
        <taxon>Corticimicrobacter</taxon>
    </lineage>
</organism>
<feature type="transmembrane region" description="Helical" evidence="9">
    <location>
        <begin position="20"/>
        <end position="39"/>
    </location>
</feature>
<accession>A0A2V1K0J4</accession>
<dbReference type="SUPFAM" id="SSF48452">
    <property type="entry name" value="TPR-like"/>
    <property type="match status" value="1"/>
</dbReference>
<dbReference type="PIRSF" id="PIRSF006170">
    <property type="entry name" value="YfgM"/>
    <property type="match status" value="1"/>
</dbReference>
<dbReference type="PANTHER" id="PTHR38035:SF1">
    <property type="entry name" value="ANCILLARY SECYEG TRANSLOCON SUBUNIT"/>
    <property type="match status" value="1"/>
</dbReference>
<dbReference type="GO" id="GO:0044877">
    <property type="term" value="F:protein-containing complex binding"/>
    <property type="evidence" value="ECO:0007669"/>
    <property type="project" value="InterPro"/>
</dbReference>
<evidence type="ECO:0000313" key="11">
    <source>
        <dbReference type="EMBL" id="PWF23259.1"/>
    </source>
</evidence>
<feature type="domain" description="Ancillary SecYEG translocon subunit/Cell division coordinator CpoB TPR" evidence="10">
    <location>
        <begin position="15"/>
        <end position="208"/>
    </location>
</feature>
<evidence type="ECO:0000256" key="5">
    <source>
        <dbReference type="ARBA" id="ARBA00023136"/>
    </source>
</evidence>
<dbReference type="Proteomes" id="UP000245212">
    <property type="component" value="Unassembled WGS sequence"/>
</dbReference>
<comment type="caution">
    <text evidence="11">The sequence shown here is derived from an EMBL/GenBank/DDBJ whole genome shotgun (WGS) entry which is preliminary data.</text>
</comment>
<keyword evidence="3 9" id="KW-0812">Transmembrane</keyword>
<evidence type="ECO:0000256" key="6">
    <source>
        <dbReference type="ARBA" id="ARBA00023186"/>
    </source>
</evidence>
<keyword evidence="5 9" id="KW-0472">Membrane</keyword>
<dbReference type="Pfam" id="PF09976">
    <property type="entry name" value="TPR_21"/>
    <property type="match status" value="1"/>
</dbReference>
<comment type="similarity">
    <text evidence="7">Belongs to the YfgM family.</text>
</comment>
<sequence length="213" mass="22982">MAHDLEEQEKLEALKAWWGRYGAGIVGIMLLIALFILGWRGWQWYQGHQADQAMGYFEALESASSSQGPESVDRIRSASQVLRDKYADTAYAGRGALAAAHALQRNGAPDAARAELEWVIASGDVALAPVARLNLASLLLDQKDYDAALGQLVNAPQAYLALFEDRRGDILAAQGKPEEARAAWQQALDALGSGEPQAAVIRLKLETLPNTGA</sequence>
<dbReference type="Gene3D" id="1.25.40.10">
    <property type="entry name" value="Tetratricopeptide repeat domain"/>
    <property type="match status" value="1"/>
</dbReference>
<dbReference type="RefSeq" id="WP_109061873.1">
    <property type="nucleotide sequence ID" value="NZ_QETA01000003.1"/>
</dbReference>
<dbReference type="InterPro" id="IPR026039">
    <property type="entry name" value="YfgM"/>
</dbReference>
<evidence type="ECO:0000256" key="9">
    <source>
        <dbReference type="SAM" id="Phobius"/>
    </source>
</evidence>
<reference evidence="12" key="1">
    <citation type="submission" date="2018-05" db="EMBL/GenBank/DDBJ databases">
        <authorList>
            <person name="Li Y."/>
        </authorList>
    </citation>
    <scope>NUCLEOTIDE SEQUENCE [LARGE SCALE GENOMIC DNA]</scope>
    <source>
        <strain evidence="12">3d-2-2</strain>
    </source>
</reference>
<keyword evidence="4 9" id="KW-1133">Transmembrane helix</keyword>
<proteinExistence type="inferred from homology"/>
<evidence type="ECO:0000313" key="12">
    <source>
        <dbReference type="Proteomes" id="UP000245212"/>
    </source>
</evidence>
<keyword evidence="12" id="KW-1185">Reference proteome</keyword>
<comment type="subcellular location">
    <subcellularLocation>
        <location evidence="1">Cell membrane</location>
        <topology evidence="1">Single-pass type II membrane protein</topology>
    </subcellularLocation>
</comment>
<keyword evidence="6" id="KW-0143">Chaperone</keyword>
<dbReference type="EMBL" id="QETA01000003">
    <property type="protein sequence ID" value="PWF23259.1"/>
    <property type="molecule type" value="Genomic_DNA"/>
</dbReference>
<gene>
    <name evidence="11" type="ORF">DD235_09745</name>
</gene>
<dbReference type="GO" id="GO:0005886">
    <property type="term" value="C:plasma membrane"/>
    <property type="evidence" value="ECO:0007669"/>
    <property type="project" value="UniProtKB-SubCell"/>
</dbReference>
<dbReference type="AlphaFoldDB" id="A0A2V1K0J4"/>
<evidence type="ECO:0000256" key="1">
    <source>
        <dbReference type="ARBA" id="ARBA00004401"/>
    </source>
</evidence>
<name>A0A2V1K0J4_9BURK</name>
<keyword evidence="2" id="KW-1003">Cell membrane</keyword>
<dbReference type="PANTHER" id="PTHR38035">
    <property type="entry name" value="UPF0070 PROTEIN YFGM"/>
    <property type="match status" value="1"/>
</dbReference>
<dbReference type="InterPro" id="IPR011990">
    <property type="entry name" value="TPR-like_helical_dom_sf"/>
</dbReference>
<dbReference type="InterPro" id="IPR018704">
    <property type="entry name" value="SecYEG/CpoB_TPR"/>
</dbReference>
<evidence type="ECO:0000256" key="8">
    <source>
        <dbReference type="ARBA" id="ARBA00024235"/>
    </source>
</evidence>
<evidence type="ECO:0000256" key="3">
    <source>
        <dbReference type="ARBA" id="ARBA00022692"/>
    </source>
</evidence>
<evidence type="ECO:0000256" key="2">
    <source>
        <dbReference type="ARBA" id="ARBA00022475"/>
    </source>
</evidence>
<evidence type="ECO:0000256" key="4">
    <source>
        <dbReference type="ARBA" id="ARBA00022989"/>
    </source>
</evidence>
<protein>
    <recommendedName>
        <fullName evidence="8">Ancillary SecYEG translocon subunit</fullName>
    </recommendedName>
</protein>
<evidence type="ECO:0000259" key="10">
    <source>
        <dbReference type="Pfam" id="PF09976"/>
    </source>
</evidence>
<evidence type="ECO:0000256" key="7">
    <source>
        <dbReference type="ARBA" id="ARBA00024197"/>
    </source>
</evidence>